<gene>
    <name evidence="9" type="ORF">BIW11_06746</name>
</gene>
<keyword evidence="3" id="KW-0677">Repeat</keyword>
<dbReference type="EMBL" id="MNPL01002852">
    <property type="protein sequence ID" value="OQR77929.1"/>
    <property type="molecule type" value="Genomic_DNA"/>
</dbReference>
<name>A0A1V9XWS8_9ACAR</name>
<dbReference type="SUPFAM" id="SSF56024">
    <property type="entry name" value="Phospholipase D/nuclease"/>
    <property type="match status" value="2"/>
</dbReference>
<dbReference type="InterPro" id="IPR015679">
    <property type="entry name" value="PLipase_D_fam"/>
</dbReference>
<feature type="domain" description="PLD phosphodiesterase" evidence="8">
    <location>
        <begin position="357"/>
        <end position="398"/>
    </location>
</feature>
<dbReference type="Gene3D" id="3.30.870.10">
    <property type="entry name" value="Endonuclease Chain A"/>
    <property type="match status" value="2"/>
</dbReference>
<reference evidence="9 10" key="1">
    <citation type="journal article" date="2017" name="Gigascience">
        <title>Draft genome of the honey bee ectoparasitic mite, Tropilaelaps mercedesae, is shaped by the parasitic life history.</title>
        <authorList>
            <person name="Dong X."/>
            <person name="Armstrong S.D."/>
            <person name="Xia D."/>
            <person name="Makepeace B.L."/>
            <person name="Darby A.C."/>
            <person name="Kadowaki T."/>
        </authorList>
    </citation>
    <scope>NUCLEOTIDE SEQUENCE [LARGE SCALE GENOMIC DNA]</scope>
    <source>
        <strain evidence="9">Wuxi-XJTLU</strain>
    </source>
</reference>
<evidence type="ECO:0000256" key="4">
    <source>
        <dbReference type="ARBA" id="ARBA00022801"/>
    </source>
</evidence>
<dbReference type="Proteomes" id="UP000192247">
    <property type="component" value="Unassembled WGS sequence"/>
</dbReference>
<feature type="region of interest" description="Disordered" evidence="7">
    <location>
        <begin position="25"/>
        <end position="67"/>
    </location>
</feature>
<evidence type="ECO:0000256" key="5">
    <source>
        <dbReference type="ARBA" id="ARBA00022963"/>
    </source>
</evidence>
<dbReference type="PROSITE" id="PS50035">
    <property type="entry name" value="PLD"/>
    <property type="match status" value="1"/>
</dbReference>
<dbReference type="STRING" id="418985.A0A1V9XWS8"/>
<dbReference type="OrthoDB" id="14911at2759"/>
<evidence type="ECO:0000313" key="9">
    <source>
        <dbReference type="EMBL" id="OQR77929.1"/>
    </source>
</evidence>
<dbReference type="InParanoid" id="A0A1V9XWS8"/>
<feature type="compositionally biased region" description="Polar residues" evidence="7">
    <location>
        <begin position="50"/>
        <end position="67"/>
    </location>
</feature>
<evidence type="ECO:0000256" key="1">
    <source>
        <dbReference type="ARBA" id="ARBA00000798"/>
    </source>
</evidence>
<dbReference type="FunCoup" id="A0A1V9XWS8">
    <property type="interactions" value="885"/>
</dbReference>
<evidence type="ECO:0000256" key="6">
    <source>
        <dbReference type="ARBA" id="ARBA00023098"/>
    </source>
</evidence>
<accession>A0A1V9XWS8</accession>
<dbReference type="PANTHER" id="PTHR18896">
    <property type="entry name" value="PHOSPHOLIPASE D"/>
    <property type="match status" value="1"/>
</dbReference>
<feature type="compositionally biased region" description="Basic and acidic residues" evidence="7">
    <location>
        <begin position="25"/>
        <end position="49"/>
    </location>
</feature>
<keyword evidence="6" id="KW-0443">Lipid metabolism</keyword>
<dbReference type="GO" id="GO:0009395">
    <property type="term" value="P:phospholipid catabolic process"/>
    <property type="evidence" value="ECO:0007669"/>
    <property type="project" value="TreeGrafter"/>
</dbReference>
<keyword evidence="10" id="KW-1185">Reference proteome</keyword>
<protein>
    <recommendedName>
        <fullName evidence="2">phospholipase D</fullName>
        <ecNumber evidence="2">3.1.4.4</ecNumber>
    </recommendedName>
</protein>
<keyword evidence="5" id="KW-0442">Lipid degradation</keyword>
<dbReference type="InterPro" id="IPR001736">
    <property type="entry name" value="PLipase_D/transphosphatidylase"/>
</dbReference>
<dbReference type="EC" id="3.1.4.4" evidence="2"/>
<evidence type="ECO:0000259" key="8">
    <source>
        <dbReference type="PROSITE" id="PS50035"/>
    </source>
</evidence>
<dbReference type="GO" id="GO:0004630">
    <property type="term" value="F:phospholipase D activity"/>
    <property type="evidence" value="ECO:0007669"/>
    <property type="project" value="UniProtKB-EC"/>
</dbReference>
<evidence type="ECO:0000256" key="2">
    <source>
        <dbReference type="ARBA" id="ARBA00012027"/>
    </source>
</evidence>
<proteinExistence type="predicted"/>
<evidence type="ECO:0000256" key="3">
    <source>
        <dbReference type="ARBA" id="ARBA00022737"/>
    </source>
</evidence>
<evidence type="ECO:0000313" key="10">
    <source>
        <dbReference type="Proteomes" id="UP000192247"/>
    </source>
</evidence>
<keyword evidence="4" id="KW-0378">Hydrolase</keyword>
<organism evidence="9 10">
    <name type="scientific">Tropilaelaps mercedesae</name>
    <dbReference type="NCBI Taxonomy" id="418985"/>
    <lineage>
        <taxon>Eukaryota</taxon>
        <taxon>Metazoa</taxon>
        <taxon>Ecdysozoa</taxon>
        <taxon>Arthropoda</taxon>
        <taxon>Chelicerata</taxon>
        <taxon>Arachnida</taxon>
        <taxon>Acari</taxon>
        <taxon>Parasitiformes</taxon>
        <taxon>Mesostigmata</taxon>
        <taxon>Gamasina</taxon>
        <taxon>Dermanyssoidea</taxon>
        <taxon>Laelapidae</taxon>
        <taxon>Tropilaelaps</taxon>
    </lineage>
</organism>
<dbReference type="AlphaFoldDB" id="A0A1V9XWS8"/>
<comment type="caution">
    <text evidence="9">The sequence shown here is derived from an EMBL/GenBank/DDBJ whole genome shotgun (WGS) entry which is preliminary data.</text>
</comment>
<comment type="catalytic activity">
    <reaction evidence="1">
        <text>a 1,2-diacyl-sn-glycero-3-phosphocholine + H2O = a 1,2-diacyl-sn-glycero-3-phosphate + choline + H(+)</text>
        <dbReference type="Rhea" id="RHEA:14445"/>
        <dbReference type="ChEBI" id="CHEBI:15354"/>
        <dbReference type="ChEBI" id="CHEBI:15377"/>
        <dbReference type="ChEBI" id="CHEBI:15378"/>
        <dbReference type="ChEBI" id="CHEBI:57643"/>
        <dbReference type="ChEBI" id="CHEBI:58608"/>
        <dbReference type="EC" id="3.1.4.4"/>
    </reaction>
</comment>
<dbReference type="PANTHER" id="PTHR18896:SF76">
    <property type="entry name" value="PHOSPHOLIPASE"/>
    <property type="match status" value="1"/>
</dbReference>
<evidence type="ECO:0000256" key="7">
    <source>
        <dbReference type="SAM" id="MobiDB-lite"/>
    </source>
</evidence>
<sequence length="550" mass="62911">MLYKKAKSALNINSFYSKRKVTELHKNIRVPRHPDHMKEEPPPRHENQTDSHSPFSSGIENASMSNASTKGQKIHGAVFSTPSVYFDQQLRKVVYPEASDHLSNGNTKLLLAKRRLNALIVFQKVARDMPRRSSVDIVDEISHRNTELIPNEEKLAPFVNEDARFWLGKDYTNFIFKNVTNMHQPFAEHIDRTRTPHMPWHDVGGLVIGRAARDLARHFIQRWNFVKNNKAKRNGFYLWLLPMSYNVAEEFNIGQCEAWFGRLYQCEVQALISASNCASEKFRVYIILPLLPAFEGEVGTPSGVSIQAITHWTYASLCRGQNSLIARLEEKMKNPREYVACFGLRKHDILNGVLVTEVVYVHSKLMIVDDCQAEFQKKHILTSYLQVIMGSANIKDCSLLGSRDSEVAALIRDQHYYSITFDGRLVKVGAYATSLRRWIFREHLGGFASVEDPVSDRFFDDTWRRIAESNTRILEYVFRPLPTNSVGTFAELRDYISQPSLAQEDPKSAIEELQKVIGHLVELPEKFLINQSPTPAPGTKEHLLPVALWT</sequence>